<dbReference type="GO" id="GO:0005319">
    <property type="term" value="F:lipid transporter activity"/>
    <property type="evidence" value="ECO:0007669"/>
    <property type="project" value="InterPro"/>
</dbReference>
<evidence type="ECO:0000313" key="3">
    <source>
        <dbReference type="EMBL" id="KAB0479108.1"/>
    </source>
</evidence>
<dbReference type="Pfam" id="PF01347">
    <property type="entry name" value="Vitellogenin_N"/>
    <property type="match status" value="1"/>
</dbReference>
<dbReference type="Gene3D" id="1.25.10.20">
    <property type="entry name" value="Vitellinogen, superhelical"/>
    <property type="match status" value="1"/>
</dbReference>
<feature type="domain" description="Vitellogenin" evidence="2">
    <location>
        <begin position="35"/>
        <end position="557"/>
    </location>
</feature>
<gene>
    <name evidence="3" type="ORF">F7Q91_14270</name>
</gene>
<comment type="caution">
    <text evidence="3">The sequence shown here is derived from an EMBL/GenBank/DDBJ whole genome shotgun (WGS) entry which is preliminary data.</text>
</comment>
<proteinExistence type="predicted"/>
<evidence type="ECO:0000259" key="2">
    <source>
        <dbReference type="SMART" id="SM00638"/>
    </source>
</evidence>
<accession>A0A7V7TGC8</accession>
<dbReference type="SUPFAM" id="SSF48431">
    <property type="entry name" value="Lipovitellin-phosvitin complex, superhelical domain"/>
    <property type="match status" value="1"/>
</dbReference>
<protein>
    <recommendedName>
        <fullName evidence="2">Vitellogenin domain-containing protein</fullName>
    </recommendedName>
</protein>
<organism evidence="3 4">
    <name type="scientific">Vibrio chagasii</name>
    <dbReference type="NCBI Taxonomy" id="170679"/>
    <lineage>
        <taxon>Bacteria</taxon>
        <taxon>Pseudomonadati</taxon>
        <taxon>Pseudomonadota</taxon>
        <taxon>Gammaproteobacteria</taxon>
        <taxon>Vibrionales</taxon>
        <taxon>Vibrionaceae</taxon>
        <taxon>Vibrio</taxon>
    </lineage>
</organism>
<dbReference type="GeneID" id="77341665"/>
<sequence>MTTKVTLYLATMAGVVAMILIGYVKGTEQKYLIRFEPGNTYTYGLEYTSDASGYASGYTGSANLIGSSIDVDYAFKGKMHIHVIEENALGYQLEFSFDADTFKASINEEVNWVWPKDIVVTGILNKNGHLSGLEFQERYFAEFSPVLKEWIGQFQVSLTNDGKASWQTVEGDFTSDYDVSYRLQEGSSPTLDTTILKEYIALNPQVRISQFTNVVISRFFKRIEQIQTNRERSTFSANRLMARESMSLSLNYLFQSKIADSRTALVGLVVQDTLDGSYQKALLKTQMYENTLSNADPDTFKGRLRATPSYGNKERSQLFFELRAWVTLDPSKLAQIEEWMRMYNASHPSFQMLSALLVNVGSPGAQQILLDVLNTSSVSKQQAIMLKLAFLKEPTQASVDTVQTMSQTLFKHEDQVQAKLVLGSMANNLLDRDEDRGNKLYQQFELELSQASDASDIADSLSVLGNIGSPNQIDKVTPFLSHENKSVRHAAVNSLRFVNTPEAQSVLLGLLEAEDERVREIASAGLSFTTPQSEFVQVYRERLFAETNQQVIKQLIDLLGSMAIQYPEAIDALEEYIPTIGITSLKNYAENVLEQSRI</sequence>
<keyword evidence="1" id="KW-1133">Transmembrane helix</keyword>
<dbReference type="SMART" id="SM00638">
    <property type="entry name" value="LPD_N"/>
    <property type="match status" value="1"/>
</dbReference>
<dbReference type="Proteomes" id="UP000423756">
    <property type="component" value="Unassembled WGS sequence"/>
</dbReference>
<feature type="transmembrane region" description="Helical" evidence="1">
    <location>
        <begin position="6"/>
        <end position="24"/>
    </location>
</feature>
<dbReference type="EMBL" id="VZPX01000029">
    <property type="protein sequence ID" value="KAB0479108.1"/>
    <property type="molecule type" value="Genomic_DNA"/>
</dbReference>
<reference evidence="3 4" key="1">
    <citation type="submission" date="2019-09" db="EMBL/GenBank/DDBJ databases">
        <title>Draft genome sequences of 48 bacterial type strains from the CCUG.</title>
        <authorList>
            <person name="Tunovic T."/>
            <person name="Pineiro-Iglesias B."/>
            <person name="Unosson C."/>
            <person name="Inganas E."/>
            <person name="Ohlen M."/>
            <person name="Cardew S."/>
            <person name="Jensie-Markopoulos S."/>
            <person name="Salva-Serra F."/>
            <person name="Jaen-Luchoro D."/>
            <person name="Karlsson R."/>
            <person name="Svensson-Stadler L."/>
            <person name="Chun J."/>
            <person name="Moore E."/>
        </authorList>
    </citation>
    <scope>NUCLEOTIDE SEQUENCE [LARGE SCALE GENOMIC DNA]</scope>
    <source>
        <strain evidence="3 4">CCUG 48643</strain>
    </source>
</reference>
<evidence type="ECO:0000313" key="4">
    <source>
        <dbReference type="Proteomes" id="UP000423756"/>
    </source>
</evidence>
<dbReference type="InterPro" id="IPR011030">
    <property type="entry name" value="Lipovitellin_superhlx_dom"/>
</dbReference>
<evidence type="ECO:0000256" key="1">
    <source>
        <dbReference type="SAM" id="Phobius"/>
    </source>
</evidence>
<name>A0A7V7TGC8_9VIBR</name>
<dbReference type="InterPro" id="IPR001747">
    <property type="entry name" value="Vitellogenin_N"/>
</dbReference>
<keyword evidence="1" id="KW-0812">Transmembrane</keyword>
<dbReference type="RefSeq" id="WP_137408030.1">
    <property type="nucleotide sequence ID" value="NZ_AP025465.1"/>
</dbReference>
<dbReference type="AlphaFoldDB" id="A0A7V7TGC8"/>
<keyword evidence="1" id="KW-0472">Membrane</keyword>